<feature type="transmembrane region" description="Helical" evidence="2">
    <location>
        <begin position="119"/>
        <end position="140"/>
    </location>
</feature>
<comment type="caution">
    <text evidence="4">The sequence shown here is derived from an EMBL/GenBank/DDBJ whole genome shotgun (WGS) entry which is preliminary data.</text>
</comment>
<evidence type="ECO:0000313" key="4">
    <source>
        <dbReference type="EMBL" id="MDJ1137601.1"/>
    </source>
</evidence>
<feature type="transmembrane region" description="Helical" evidence="2">
    <location>
        <begin position="171"/>
        <end position="190"/>
    </location>
</feature>
<keyword evidence="2" id="KW-0472">Membrane</keyword>
<feature type="transmembrane region" description="Helical" evidence="2">
    <location>
        <begin position="89"/>
        <end position="107"/>
    </location>
</feature>
<proteinExistence type="predicted"/>
<sequence>MQTVEQLPQQPHPSTAEADRHPPAPGQGTAAGPGTGHRLRALDGLRLVAALAVVLHHMCGMDVVTRTHWGASARELFPGLFMIGHYGRFGVQLFFLISGFVICMSAWGRSPGRFVAARVTRLFPAYWFSVVFFLVLWRLLPDGSRTPPSYTDALANLTMFQVPLGARHMAGIYWTLWAELCFYVLFLLVLRAGLDRRRATAFCWLWLLASVLAQRAGGGGAQLPLVDVFAPTITAPLFVGGIAMYLMYRFGPDLRLWGLLGADWLVMQHDLVTSLAAGRDRPFLTWQPYVALIIVTACYLLMLAVALHRLDRVRWVWLTAAGNLTYPLYLIHEELGWALVRTLREHLGPYPTLAATLTAVLLAAWAVHRWVERPLAGLLRRRLRREADDREAGQETGQDARPGDPGTGERTATDTTPHARTTTPHAKAEAEAEAEADRECERQGAAPEPGERQESVQLRKPSSTPAV</sequence>
<name>A0ABT7A8F0_9ACTN</name>
<protein>
    <submittedName>
        <fullName evidence="4">Acyltransferase</fullName>
        <ecNumber evidence="4">2.3.-.-</ecNumber>
    </submittedName>
</protein>
<feature type="compositionally biased region" description="Basic and acidic residues" evidence="1">
    <location>
        <begin position="426"/>
        <end position="442"/>
    </location>
</feature>
<dbReference type="PANTHER" id="PTHR23028:SF53">
    <property type="entry name" value="ACYL_TRANSF_3 DOMAIN-CONTAINING PROTEIN"/>
    <property type="match status" value="1"/>
</dbReference>
<keyword evidence="5" id="KW-1185">Reference proteome</keyword>
<evidence type="ECO:0000259" key="3">
    <source>
        <dbReference type="Pfam" id="PF01757"/>
    </source>
</evidence>
<dbReference type="EC" id="2.3.-.-" evidence="4"/>
<accession>A0ABT7A8F0</accession>
<dbReference type="Pfam" id="PF01757">
    <property type="entry name" value="Acyl_transf_3"/>
    <property type="match status" value="1"/>
</dbReference>
<feature type="domain" description="Acyltransferase 3" evidence="3">
    <location>
        <begin position="41"/>
        <end position="367"/>
    </location>
</feature>
<dbReference type="InterPro" id="IPR002656">
    <property type="entry name" value="Acyl_transf_3_dom"/>
</dbReference>
<dbReference type="GO" id="GO:0016746">
    <property type="term" value="F:acyltransferase activity"/>
    <property type="evidence" value="ECO:0007669"/>
    <property type="project" value="UniProtKB-KW"/>
</dbReference>
<feature type="transmembrane region" description="Helical" evidence="2">
    <location>
        <begin position="352"/>
        <end position="371"/>
    </location>
</feature>
<keyword evidence="2" id="KW-1133">Transmembrane helix</keyword>
<feature type="transmembrane region" description="Helical" evidence="2">
    <location>
        <begin position="289"/>
        <end position="308"/>
    </location>
</feature>
<feature type="compositionally biased region" description="Low complexity" evidence="1">
    <location>
        <begin position="413"/>
        <end position="425"/>
    </location>
</feature>
<organism evidence="4 5">
    <name type="scientific">Streptomyces iconiensis</name>
    <dbReference type="NCBI Taxonomy" id="1384038"/>
    <lineage>
        <taxon>Bacteria</taxon>
        <taxon>Bacillati</taxon>
        <taxon>Actinomycetota</taxon>
        <taxon>Actinomycetes</taxon>
        <taxon>Kitasatosporales</taxon>
        <taxon>Streptomycetaceae</taxon>
        <taxon>Streptomyces</taxon>
    </lineage>
</organism>
<dbReference type="InterPro" id="IPR050879">
    <property type="entry name" value="Acyltransferase_3"/>
</dbReference>
<feature type="transmembrane region" description="Helical" evidence="2">
    <location>
        <begin position="47"/>
        <end position="69"/>
    </location>
</feature>
<feature type="transmembrane region" description="Helical" evidence="2">
    <location>
        <begin position="315"/>
        <end position="332"/>
    </location>
</feature>
<evidence type="ECO:0000256" key="2">
    <source>
        <dbReference type="SAM" id="Phobius"/>
    </source>
</evidence>
<keyword evidence="4" id="KW-0012">Acyltransferase</keyword>
<dbReference type="Proteomes" id="UP001214441">
    <property type="component" value="Unassembled WGS sequence"/>
</dbReference>
<feature type="region of interest" description="Disordered" evidence="1">
    <location>
        <begin position="386"/>
        <end position="467"/>
    </location>
</feature>
<dbReference type="RefSeq" id="WP_274045977.1">
    <property type="nucleotide sequence ID" value="NZ_JANCPR020000061.1"/>
</dbReference>
<feature type="transmembrane region" description="Helical" evidence="2">
    <location>
        <begin position="228"/>
        <end position="247"/>
    </location>
</feature>
<reference evidence="4 5" key="1">
    <citation type="submission" date="2023-05" db="EMBL/GenBank/DDBJ databases">
        <title>Streptantibioticus silvisoli sp. nov., acidotolerant actinomycetes 1 from pine litter.</title>
        <authorList>
            <person name="Swiecimska M."/>
            <person name="Golinska P."/>
            <person name="Sangal V."/>
            <person name="Wachnowicz B."/>
            <person name="Goodfellow M."/>
        </authorList>
    </citation>
    <scope>NUCLEOTIDE SEQUENCE [LARGE SCALE GENOMIC DNA]</scope>
    <source>
        <strain evidence="4 5">DSM 42109</strain>
    </source>
</reference>
<keyword evidence="4" id="KW-0808">Transferase</keyword>
<evidence type="ECO:0000313" key="5">
    <source>
        <dbReference type="Proteomes" id="UP001214441"/>
    </source>
</evidence>
<keyword evidence="2" id="KW-0812">Transmembrane</keyword>
<evidence type="ECO:0000256" key="1">
    <source>
        <dbReference type="SAM" id="MobiDB-lite"/>
    </source>
</evidence>
<dbReference type="PANTHER" id="PTHR23028">
    <property type="entry name" value="ACETYLTRANSFERASE"/>
    <property type="match status" value="1"/>
</dbReference>
<feature type="region of interest" description="Disordered" evidence="1">
    <location>
        <begin position="1"/>
        <end position="35"/>
    </location>
</feature>
<feature type="compositionally biased region" description="Polar residues" evidence="1">
    <location>
        <begin position="1"/>
        <end position="13"/>
    </location>
</feature>
<gene>
    <name evidence="4" type="ORF">NMN56_037740</name>
</gene>
<dbReference type="EMBL" id="JANCPR020000061">
    <property type="protein sequence ID" value="MDJ1137601.1"/>
    <property type="molecule type" value="Genomic_DNA"/>
</dbReference>